<proteinExistence type="predicted"/>
<reference evidence="2" key="1">
    <citation type="submission" date="2023-07" db="EMBL/GenBank/DDBJ databases">
        <title>Chromosome-level genome assembly of Artemia franciscana.</title>
        <authorList>
            <person name="Jo E."/>
        </authorList>
    </citation>
    <scope>NUCLEOTIDE SEQUENCE</scope>
    <source>
        <tissue evidence="2">Whole body</tissue>
    </source>
</reference>
<dbReference type="InterPro" id="IPR029526">
    <property type="entry name" value="PGBD"/>
</dbReference>
<evidence type="ECO:0000259" key="1">
    <source>
        <dbReference type="Pfam" id="PF13843"/>
    </source>
</evidence>
<dbReference type="PANTHER" id="PTHR47272:SF1">
    <property type="entry name" value="PIGGYBAC TRANSPOSABLE ELEMENT-DERIVED PROTEIN 3-LIKE"/>
    <property type="match status" value="1"/>
</dbReference>
<comment type="caution">
    <text evidence="2">The sequence shown here is derived from an EMBL/GenBank/DDBJ whole genome shotgun (WGS) entry which is preliminary data.</text>
</comment>
<name>A0AA88HS93_ARTSF</name>
<protein>
    <recommendedName>
        <fullName evidence="1">PiggyBac transposable element-derived protein domain-containing protein</fullName>
    </recommendedName>
</protein>
<dbReference type="AlphaFoldDB" id="A0AA88HS93"/>
<dbReference type="PANTHER" id="PTHR47272">
    <property type="entry name" value="DDE_TNP_1_7 DOMAIN-CONTAINING PROTEIN"/>
    <property type="match status" value="1"/>
</dbReference>
<evidence type="ECO:0000313" key="2">
    <source>
        <dbReference type="EMBL" id="KAK2714318.1"/>
    </source>
</evidence>
<feature type="domain" description="PiggyBac transposable element-derived protein" evidence="1">
    <location>
        <begin position="13"/>
        <end position="199"/>
    </location>
</feature>
<evidence type="ECO:0000313" key="3">
    <source>
        <dbReference type="Proteomes" id="UP001187531"/>
    </source>
</evidence>
<sequence length="201" mass="22938">MNRFLEVQMLLSIYLKDKPHSWGLKLFKREGVSGIVYDLEIYTKKDSVPTSGLGLGAKIVLRLIDNVQREMNFKLYFDNFYTSVDVINALSNNHGIESHGTIRSNRMKGAIFESDASLKKKGRGTYDYRLERHTEVSVVKWLDNKLVHVDSSYFAVAQVDQRQRWGGNTHSHVEVDSQCVIRGHNKSIGGVDLSDTLLELY</sequence>
<organism evidence="2 3">
    <name type="scientific">Artemia franciscana</name>
    <name type="common">Brine shrimp</name>
    <name type="synonym">Artemia sanfranciscana</name>
    <dbReference type="NCBI Taxonomy" id="6661"/>
    <lineage>
        <taxon>Eukaryota</taxon>
        <taxon>Metazoa</taxon>
        <taxon>Ecdysozoa</taxon>
        <taxon>Arthropoda</taxon>
        <taxon>Crustacea</taxon>
        <taxon>Branchiopoda</taxon>
        <taxon>Anostraca</taxon>
        <taxon>Artemiidae</taxon>
        <taxon>Artemia</taxon>
    </lineage>
</organism>
<accession>A0AA88HS93</accession>
<dbReference type="Pfam" id="PF13843">
    <property type="entry name" value="DDE_Tnp_1_7"/>
    <property type="match status" value="1"/>
</dbReference>
<gene>
    <name evidence="2" type="ORF">QYM36_008772</name>
</gene>
<dbReference type="EMBL" id="JAVRJZ010000013">
    <property type="protein sequence ID" value="KAK2714318.1"/>
    <property type="molecule type" value="Genomic_DNA"/>
</dbReference>
<dbReference type="Proteomes" id="UP001187531">
    <property type="component" value="Unassembled WGS sequence"/>
</dbReference>
<keyword evidence="3" id="KW-1185">Reference proteome</keyword>